<sequence>MIHATLMPESGSDARLHCADRVYRAVIGAAGVSASKEEGDHATPTGTLALRRVLYRADRVKRPEVGGLPLEPIAQSDGWCDDVTHADYNTQVALPHPARHEELWREDHLYDIVVVLGHNDAPIVPGRGSAIFMHLQSPDGKPTEGCIALTEADLRAVLASGVAAIDVSKPQS</sequence>
<evidence type="ECO:0000256" key="1">
    <source>
        <dbReference type="PROSITE-ProRule" id="PRU01373"/>
    </source>
</evidence>
<dbReference type="InterPro" id="IPR005490">
    <property type="entry name" value="LD_TPept_cat_dom"/>
</dbReference>
<evidence type="ECO:0000313" key="3">
    <source>
        <dbReference type="EMBL" id="MBO1359060.1"/>
    </source>
</evidence>
<feature type="active site" description="Proton donor/acceptor" evidence="1">
    <location>
        <position position="134"/>
    </location>
</feature>
<keyword evidence="4" id="KW-1185">Reference proteome</keyword>
<dbReference type="PANTHER" id="PTHR38589:SF1">
    <property type="entry name" value="BLR0621 PROTEIN"/>
    <property type="match status" value="1"/>
</dbReference>
<dbReference type="EMBL" id="JAFVMF010000004">
    <property type="protein sequence ID" value="MBO1359060.1"/>
    <property type="molecule type" value="Genomic_DNA"/>
</dbReference>
<comment type="caution">
    <text evidence="3">The sequence shown here is derived from an EMBL/GenBank/DDBJ whole genome shotgun (WGS) entry which is preliminary data.</text>
</comment>
<organism evidence="3 4">
    <name type="scientific">Acetobacter sacchari</name>
    <dbReference type="NCBI Taxonomy" id="2661687"/>
    <lineage>
        <taxon>Bacteria</taxon>
        <taxon>Pseudomonadati</taxon>
        <taxon>Pseudomonadota</taxon>
        <taxon>Alphaproteobacteria</taxon>
        <taxon>Acetobacterales</taxon>
        <taxon>Acetobacteraceae</taxon>
        <taxon>Acetobacter</taxon>
    </lineage>
</organism>
<dbReference type="Pfam" id="PF03734">
    <property type="entry name" value="YkuD"/>
    <property type="match status" value="1"/>
</dbReference>
<evidence type="ECO:0000313" key="4">
    <source>
        <dbReference type="Proteomes" id="UP000664771"/>
    </source>
</evidence>
<dbReference type="PROSITE" id="PS52029">
    <property type="entry name" value="LD_TPASE"/>
    <property type="match status" value="1"/>
</dbReference>
<accession>A0ABS3LT25</accession>
<name>A0ABS3LT25_9PROT</name>
<keyword evidence="1" id="KW-0961">Cell wall biogenesis/degradation</keyword>
<gene>
    <name evidence="3" type="ORF">J2D73_04510</name>
</gene>
<reference evidence="3 4" key="1">
    <citation type="submission" date="2021-03" db="EMBL/GenBank/DDBJ databases">
        <title>The complete genome sequence of Acetobacter sacchari TBRC 11175.</title>
        <authorList>
            <person name="Charoenyingcharoen P."/>
            <person name="Yukphan P."/>
        </authorList>
    </citation>
    <scope>NUCLEOTIDE SEQUENCE [LARGE SCALE GENOMIC DNA]</scope>
    <source>
        <strain evidence="3 4">TBRC 11175</strain>
    </source>
</reference>
<proteinExistence type="predicted"/>
<comment type="pathway">
    <text evidence="1">Cell wall biogenesis; peptidoglycan biosynthesis.</text>
</comment>
<dbReference type="Proteomes" id="UP000664771">
    <property type="component" value="Unassembled WGS sequence"/>
</dbReference>
<dbReference type="RefSeq" id="WP_207879813.1">
    <property type="nucleotide sequence ID" value="NZ_JAFVMF010000004.1"/>
</dbReference>
<feature type="active site" description="Nucleophile" evidence="1">
    <location>
        <position position="146"/>
    </location>
</feature>
<dbReference type="PANTHER" id="PTHR38589">
    <property type="entry name" value="BLR0621 PROTEIN"/>
    <property type="match status" value="1"/>
</dbReference>
<protein>
    <submittedName>
        <fullName evidence="3">L,D-transpeptidase family protein</fullName>
    </submittedName>
</protein>
<feature type="domain" description="L,D-TPase catalytic" evidence="2">
    <location>
        <begin position="1"/>
        <end position="172"/>
    </location>
</feature>
<keyword evidence="1" id="KW-0573">Peptidoglycan synthesis</keyword>
<keyword evidence="1" id="KW-0133">Cell shape</keyword>
<evidence type="ECO:0000259" key="2">
    <source>
        <dbReference type="PROSITE" id="PS52029"/>
    </source>
</evidence>